<reference evidence="2" key="1">
    <citation type="submission" date="2023-06" db="EMBL/GenBank/DDBJ databases">
        <authorList>
            <person name="Jiang Y."/>
            <person name="Liu Q."/>
        </authorList>
    </citation>
    <scope>NUCLEOTIDE SEQUENCE</scope>
    <source>
        <strain evidence="2">CGMCC 1.12090</strain>
    </source>
</reference>
<dbReference type="EMBL" id="JAUKVY010000002">
    <property type="protein sequence ID" value="MDO1531454.1"/>
    <property type="molecule type" value="Genomic_DNA"/>
</dbReference>
<keyword evidence="1" id="KW-0732">Signal</keyword>
<evidence type="ECO:0000256" key="1">
    <source>
        <dbReference type="SAM" id="SignalP"/>
    </source>
</evidence>
<keyword evidence="3" id="KW-1185">Reference proteome</keyword>
<protein>
    <submittedName>
        <fullName evidence="2">Carboxypeptidase regulatory-like domain-containing protein</fullName>
    </submittedName>
</protein>
<dbReference type="Proteomes" id="UP001169027">
    <property type="component" value="Unassembled WGS sequence"/>
</dbReference>
<name>A0ABT8RZS5_9BURK</name>
<feature type="signal peptide" evidence="1">
    <location>
        <begin position="1"/>
        <end position="24"/>
    </location>
</feature>
<accession>A0ABT8RZS5</accession>
<evidence type="ECO:0000313" key="2">
    <source>
        <dbReference type="EMBL" id="MDO1531454.1"/>
    </source>
</evidence>
<feature type="chain" id="PRO_5046313352" evidence="1">
    <location>
        <begin position="25"/>
        <end position="699"/>
    </location>
</feature>
<dbReference type="RefSeq" id="WP_301804246.1">
    <property type="nucleotide sequence ID" value="NZ_JAUJZH010000002.1"/>
</dbReference>
<sequence>MLRTHPKSRIALSTALLLSLAACGGGGGGSGGFLPTGTTAGTGSGTTAITGGDSGTTAAAKLNGIAATGAAFAGAKVTVVDQRGVTVCTTETDAKGAYECTLPADTKAPLVVTAARDDLTLYSTTASATGGNVNVTPLTTIIVSRLSPDGNPASLAGAIATRPDTVTDSTVKQQVAELVAALKPLLALLGDAVDPISGAFAADGSGHDRLLDSISVSVRPDGAGANIEITVKAVPTTEDAVPLSISFRSDATLPPLPQSVATATLAPAGASLAVASLFDRLTQCFALPLSKRVNAANDTAAATGGPSDVIAPECRTLFVNDDPASYLSNGSKVGRNANNQGAFAGLFRPGATGLKYDRGEQQFFRANGDQVLSYRTTDSTGAVQNQTIVARDVGGTLKLIGNQYNYSVNVAPTVQDRDFVSAPAFNYLSVSYDVTIPTQTNGAGSAIDHVVVKAPNGISYTYKPGAGNANLQLEKVDGSGSATTTLLRLAAGFRDAARSGSPSTIEPGAYFLAPQLSDEQLRLLPEQGAFTVDFSFADGSTATQTHRLITRVPTIAEARLVKFADLTPKLRDEIKGIAPAQALVFDAPSASEPSLIDFSAEGDLDGWTVPEGATAPVALTAFGASSTGVAFEDRVDFASSARKAKIYCSQESQADDHCGTINTYSVYAAGTKVNLFQLSGTSAQQVLYLKGFSTKIPAP</sequence>
<proteinExistence type="predicted"/>
<evidence type="ECO:0000313" key="3">
    <source>
        <dbReference type="Proteomes" id="UP001169027"/>
    </source>
</evidence>
<organism evidence="2 3">
    <name type="scientific">Variovorax ginsengisoli</name>
    <dbReference type="NCBI Taxonomy" id="363844"/>
    <lineage>
        <taxon>Bacteria</taxon>
        <taxon>Pseudomonadati</taxon>
        <taxon>Pseudomonadota</taxon>
        <taxon>Betaproteobacteria</taxon>
        <taxon>Burkholderiales</taxon>
        <taxon>Comamonadaceae</taxon>
        <taxon>Variovorax</taxon>
    </lineage>
</organism>
<gene>
    <name evidence="2" type="ORF">Q2T77_04060</name>
</gene>
<dbReference type="PROSITE" id="PS51257">
    <property type="entry name" value="PROKAR_LIPOPROTEIN"/>
    <property type="match status" value="1"/>
</dbReference>
<comment type="caution">
    <text evidence="2">The sequence shown here is derived from an EMBL/GenBank/DDBJ whole genome shotgun (WGS) entry which is preliminary data.</text>
</comment>